<dbReference type="AlphaFoldDB" id="A0A3G9IS29"/>
<comment type="subcellular location">
    <subcellularLocation>
        <location evidence="1">Membrane</location>
        <topology evidence="1">Multi-pass membrane protein</topology>
    </subcellularLocation>
</comment>
<dbReference type="PANTHER" id="PTHR43471:SF1">
    <property type="entry name" value="ABC TRANSPORTER PERMEASE PROTEIN NOSY-RELATED"/>
    <property type="match status" value="1"/>
</dbReference>
<protein>
    <submittedName>
        <fullName evidence="6">ABC transporter permease</fullName>
    </submittedName>
</protein>
<keyword evidence="2" id="KW-0812">Transmembrane</keyword>
<organism evidence="6 7">
    <name type="scientific">Paenibacillus baekrokdamisoli</name>
    <dbReference type="NCBI Taxonomy" id="1712516"/>
    <lineage>
        <taxon>Bacteria</taxon>
        <taxon>Bacillati</taxon>
        <taxon>Bacillota</taxon>
        <taxon>Bacilli</taxon>
        <taxon>Bacillales</taxon>
        <taxon>Paenibacillaceae</taxon>
        <taxon>Paenibacillus</taxon>
    </lineage>
</organism>
<keyword evidence="4" id="KW-0472">Membrane</keyword>
<reference evidence="6 7" key="1">
    <citation type="submission" date="2018-11" db="EMBL/GenBank/DDBJ databases">
        <title>Complete genome sequence of Paenibacillus baekrokdamisoli strain KCTC 33723.</title>
        <authorList>
            <person name="Kang S.W."/>
            <person name="Lee K.C."/>
            <person name="Kim K.K."/>
            <person name="Kim J.S."/>
            <person name="Kim D.S."/>
            <person name="Ko S.H."/>
            <person name="Yang S.H."/>
            <person name="Lee J.S."/>
        </authorList>
    </citation>
    <scope>NUCLEOTIDE SEQUENCE [LARGE SCALE GENOMIC DNA]</scope>
    <source>
        <strain evidence="6 7">KCTC 33723</strain>
    </source>
</reference>
<gene>
    <name evidence="6" type="ORF">Back11_01000</name>
</gene>
<dbReference type="InterPro" id="IPR013525">
    <property type="entry name" value="ABC2_TM"/>
</dbReference>
<evidence type="ECO:0000313" key="6">
    <source>
        <dbReference type="EMBL" id="BBH18755.1"/>
    </source>
</evidence>
<evidence type="ECO:0000256" key="2">
    <source>
        <dbReference type="ARBA" id="ARBA00022692"/>
    </source>
</evidence>
<dbReference type="KEGG" id="pbk:Back11_01000"/>
<dbReference type="Proteomes" id="UP000275368">
    <property type="component" value="Chromosome"/>
</dbReference>
<evidence type="ECO:0000259" key="5">
    <source>
        <dbReference type="Pfam" id="PF12698"/>
    </source>
</evidence>
<evidence type="ECO:0000313" key="7">
    <source>
        <dbReference type="Proteomes" id="UP000275368"/>
    </source>
</evidence>
<dbReference type="OrthoDB" id="3182222at2"/>
<feature type="domain" description="ABC-2 type transporter transmembrane" evidence="5">
    <location>
        <begin position="52"/>
        <end position="223"/>
    </location>
</feature>
<dbReference type="EMBL" id="AP019308">
    <property type="protein sequence ID" value="BBH18755.1"/>
    <property type="molecule type" value="Genomic_DNA"/>
</dbReference>
<dbReference type="RefSeq" id="WP_125653209.1">
    <property type="nucleotide sequence ID" value="NZ_AP019308.1"/>
</dbReference>
<accession>A0A3G9IS29</accession>
<evidence type="ECO:0000256" key="1">
    <source>
        <dbReference type="ARBA" id="ARBA00004141"/>
    </source>
</evidence>
<evidence type="ECO:0000256" key="3">
    <source>
        <dbReference type="ARBA" id="ARBA00022989"/>
    </source>
</evidence>
<sequence length="236" mass="26150">MTFSMRRVFAILHKDYKDVSRNLYVTTTVFLPLIMAVFLGRLGIENIESHYIIINMAFILVATYVQSSLIAEEKEKKTLRGLMLSPASTIEIFSGKSLLSLIATIVIVILSVLLTGYHPNYALIVAFALFISVIFYLGVGTLIGLLTKSVMEASVAIIPAIGIFTLGSFVTPFIEKYPILAITEYLPNLQLIDLAKQVETGSGLAEVWPNLGIILLWSIAIYSLCVYLFKKSMVDE</sequence>
<dbReference type="GO" id="GO:0140359">
    <property type="term" value="F:ABC-type transporter activity"/>
    <property type="evidence" value="ECO:0007669"/>
    <property type="project" value="InterPro"/>
</dbReference>
<keyword evidence="3" id="KW-1133">Transmembrane helix</keyword>
<name>A0A3G9IS29_9BACL</name>
<evidence type="ECO:0000256" key="4">
    <source>
        <dbReference type="ARBA" id="ARBA00023136"/>
    </source>
</evidence>
<dbReference type="Pfam" id="PF12698">
    <property type="entry name" value="ABC2_membrane_3"/>
    <property type="match status" value="1"/>
</dbReference>
<dbReference type="PANTHER" id="PTHR43471">
    <property type="entry name" value="ABC TRANSPORTER PERMEASE"/>
    <property type="match status" value="1"/>
</dbReference>
<proteinExistence type="predicted"/>
<keyword evidence="7" id="KW-1185">Reference proteome</keyword>
<dbReference type="GO" id="GO:0016020">
    <property type="term" value="C:membrane"/>
    <property type="evidence" value="ECO:0007669"/>
    <property type="project" value="UniProtKB-SubCell"/>
</dbReference>